<evidence type="ECO:0000313" key="3">
    <source>
        <dbReference type="Proteomes" id="UP000261811"/>
    </source>
</evidence>
<dbReference type="AlphaFoldDB" id="A0A372JGX7"/>
<evidence type="ECO:0000256" key="1">
    <source>
        <dbReference type="SAM" id="MobiDB-lite"/>
    </source>
</evidence>
<feature type="compositionally biased region" description="Low complexity" evidence="1">
    <location>
        <begin position="32"/>
        <end position="47"/>
    </location>
</feature>
<dbReference type="EMBL" id="QURH01000503">
    <property type="protein sequence ID" value="RFU39210.1"/>
    <property type="molecule type" value="Genomic_DNA"/>
</dbReference>
<gene>
    <name evidence="2" type="ORF">DZF91_23625</name>
</gene>
<reference evidence="2 3" key="1">
    <citation type="submission" date="2018-08" db="EMBL/GenBank/DDBJ databases">
        <title>Actinomadura jelena sp. nov., a novel Actinomycete isolated from soil in Chad.</title>
        <authorList>
            <person name="Shi L."/>
        </authorList>
    </citation>
    <scope>NUCLEOTIDE SEQUENCE [LARGE SCALE GENOMIC DNA]</scope>
    <source>
        <strain evidence="2 3">NEAU-G17</strain>
    </source>
</reference>
<accession>A0A372JGX7</accession>
<name>A0A372JGX7_9ACTN</name>
<feature type="region of interest" description="Disordered" evidence="1">
    <location>
        <begin position="1"/>
        <end position="56"/>
    </location>
</feature>
<keyword evidence="3" id="KW-1185">Reference proteome</keyword>
<organism evidence="2 3">
    <name type="scientific">Actinomadura logoneensis</name>
    <dbReference type="NCBI Taxonomy" id="2293572"/>
    <lineage>
        <taxon>Bacteria</taxon>
        <taxon>Bacillati</taxon>
        <taxon>Actinomycetota</taxon>
        <taxon>Actinomycetes</taxon>
        <taxon>Streptosporangiales</taxon>
        <taxon>Thermomonosporaceae</taxon>
        <taxon>Actinomadura</taxon>
    </lineage>
</organism>
<evidence type="ECO:0000313" key="2">
    <source>
        <dbReference type="EMBL" id="RFU39210.1"/>
    </source>
</evidence>
<dbReference type="Proteomes" id="UP000261811">
    <property type="component" value="Unassembled WGS sequence"/>
</dbReference>
<feature type="non-terminal residue" evidence="2">
    <location>
        <position position="111"/>
    </location>
</feature>
<protein>
    <submittedName>
        <fullName evidence="2">Uncharacterized protein</fullName>
    </submittedName>
</protein>
<comment type="caution">
    <text evidence="2">The sequence shown here is derived from an EMBL/GenBank/DDBJ whole genome shotgun (WGS) entry which is preliminary data.</text>
</comment>
<proteinExistence type="predicted"/>
<sequence length="111" mass="11539">MPGERIPGEDLPDGPPQDGPGPRRTAEPQPLAAPHGAAEPQAAAVEPRGGERSPRILLDATAVPADRGALSRYVEGLLRALHGLGADLVVACQRVERERYAALAPGARVVT</sequence>